<dbReference type="InterPro" id="IPR027417">
    <property type="entry name" value="P-loop_NTPase"/>
</dbReference>
<organism evidence="3 4">
    <name type="scientific">Bifidobacterium longum subsp. infantis</name>
    <dbReference type="NCBI Taxonomy" id="1682"/>
    <lineage>
        <taxon>Bacteria</taxon>
        <taxon>Bacillati</taxon>
        <taxon>Actinomycetota</taxon>
        <taxon>Actinomycetes</taxon>
        <taxon>Bifidobacteriales</taxon>
        <taxon>Bifidobacteriaceae</taxon>
        <taxon>Bifidobacterium</taxon>
    </lineage>
</organism>
<dbReference type="RefSeq" id="WP_060620801.1">
    <property type="nucleotide sequence ID" value="NZ_CP010411.1"/>
</dbReference>
<sequence length="438" mass="49620">MLKRKAYQRIAFWKEHKTNQALLITGARQVGKTYLVEEFGQNEYEHMAEFNLLLDDSVRRSFAQATSPDDLMLRISVAAQGPLVVGKTLIFIDEIQACPQIVTFIKGLVDRGDYDYILSGSLLGVELEDVRSLPVGYLDEFNMYPLDFEEFCWALGLSETVFDIVRDSYGAVKPVPDFVHQRLTDLFHRYLLVGGMPAAVTSFVESKVIDPVRAIQTNIRAYYEHDIKQYAPKDKRLVIQEMYRLIPSELQSQNRRFQVSSIAEVKRFSQIEDEFLWLTRANVALPVFNVAAPVAPLRASKERRLLKLFYSDVGLLTSSYGKKSALGILDGQAAMNMGGVYENVVAQELTAHGFTNLYYFTKKGIGELDFLIETDDGDVLALEIKSGRYYRSHAALDNALSADGYTIDKAMVFAETNVFQEEGVTYLPMYMLTMLVNE</sequence>
<dbReference type="InterPro" id="IPR025420">
    <property type="entry name" value="DUF4143"/>
</dbReference>
<evidence type="ECO:0000313" key="4">
    <source>
        <dbReference type="Proteomes" id="UP000067206"/>
    </source>
</evidence>
<feature type="domain" description="AAA" evidence="1">
    <location>
        <begin position="19"/>
        <end position="152"/>
    </location>
</feature>
<accession>A0A0M4MHA4</accession>
<dbReference type="PANTHER" id="PTHR33295:SF7">
    <property type="entry name" value="ATPASE"/>
    <property type="match status" value="1"/>
</dbReference>
<protein>
    <submittedName>
        <fullName evidence="3">Putative ATPase</fullName>
    </submittedName>
</protein>
<dbReference type="PANTHER" id="PTHR33295">
    <property type="entry name" value="ATPASE"/>
    <property type="match status" value="1"/>
</dbReference>
<gene>
    <name evidence="3" type="ORF">RY67_1509</name>
</gene>
<evidence type="ECO:0000259" key="1">
    <source>
        <dbReference type="Pfam" id="PF13173"/>
    </source>
</evidence>
<name>A0A0M4MHA4_BIFLI</name>
<evidence type="ECO:0000259" key="2">
    <source>
        <dbReference type="Pfam" id="PF13635"/>
    </source>
</evidence>
<evidence type="ECO:0000313" key="3">
    <source>
        <dbReference type="EMBL" id="ALE09529.1"/>
    </source>
</evidence>
<dbReference type="Proteomes" id="UP000067206">
    <property type="component" value="Chromosome"/>
</dbReference>
<dbReference type="InterPro" id="IPR041682">
    <property type="entry name" value="AAA_14"/>
</dbReference>
<dbReference type="PATRIC" id="fig|1682.24.peg.1472"/>
<dbReference type="EMBL" id="CP010411">
    <property type="protein sequence ID" value="ALE09529.1"/>
    <property type="molecule type" value="Genomic_DNA"/>
</dbReference>
<proteinExistence type="predicted"/>
<feature type="domain" description="DUF4143" evidence="2">
    <location>
        <begin position="224"/>
        <end position="387"/>
    </location>
</feature>
<reference evidence="3 4" key="1">
    <citation type="submission" date="2014-12" db="EMBL/GenBank/DDBJ databases">
        <title>Complete genome sequence of Bifidobacterium longum subsp. infantis BT1.</title>
        <authorList>
            <person name="Kim J.F."/>
            <person name="Kwak M.-J."/>
        </authorList>
    </citation>
    <scope>NUCLEOTIDE SEQUENCE [LARGE SCALE GENOMIC DNA]</scope>
    <source>
        <strain evidence="3 4">BT1</strain>
    </source>
</reference>
<dbReference type="AlphaFoldDB" id="A0A0M4MHA4"/>
<dbReference type="Pfam" id="PF13635">
    <property type="entry name" value="DUF4143"/>
    <property type="match status" value="1"/>
</dbReference>
<dbReference type="Pfam" id="PF13173">
    <property type="entry name" value="AAA_14"/>
    <property type="match status" value="1"/>
</dbReference>
<dbReference type="SUPFAM" id="SSF52540">
    <property type="entry name" value="P-loop containing nucleoside triphosphate hydrolases"/>
    <property type="match status" value="1"/>
</dbReference>